<dbReference type="Proteomes" id="UP001189429">
    <property type="component" value="Unassembled WGS sequence"/>
</dbReference>
<reference evidence="1" key="1">
    <citation type="submission" date="2023-10" db="EMBL/GenBank/DDBJ databases">
        <authorList>
            <person name="Chen Y."/>
            <person name="Shah S."/>
            <person name="Dougan E. K."/>
            <person name="Thang M."/>
            <person name="Chan C."/>
        </authorList>
    </citation>
    <scope>NUCLEOTIDE SEQUENCE [LARGE SCALE GENOMIC DNA]</scope>
</reference>
<accession>A0ABN9PKZ1</accession>
<name>A0ABN9PKZ1_9DINO</name>
<evidence type="ECO:0008006" key="3">
    <source>
        <dbReference type="Google" id="ProtNLM"/>
    </source>
</evidence>
<keyword evidence="2" id="KW-1185">Reference proteome</keyword>
<evidence type="ECO:0000313" key="1">
    <source>
        <dbReference type="EMBL" id="CAK0793701.1"/>
    </source>
</evidence>
<gene>
    <name evidence="1" type="ORF">PCOR1329_LOCUS3912</name>
</gene>
<dbReference type="EMBL" id="CAUYUJ010001014">
    <property type="protein sequence ID" value="CAK0793701.1"/>
    <property type="molecule type" value="Genomic_DNA"/>
</dbReference>
<comment type="caution">
    <text evidence="1">The sequence shown here is derived from an EMBL/GenBank/DDBJ whole genome shotgun (WGS) entry which is preliminary data.</text>
</comment>
<organism evidence="1 2">
    <name type="scientific">Prorocentrum cordatum</name>
    <dbReference type="NCBI Taxonomy" id="2364126"/>
    <lineage>
        <taxon>Eukaryota</taxon>
        <taxon>Sar</taxon>
        <taxon>Alveolata</taxon>
        <taxon>Dinophyceae</taxon>
        <taxon>Prorocentrales</taxon>
        <taxon>Prorocentraceae</taxon>
        <taxon>Prorocentrum</taxon>
    </lineage>
</organism>
<proteinExistence type="predicted"/>
<evidence type="ECO:0000313" key="2">
    <source>
        <dbReference type="Proteomes" id="UP001189429"/>
    </source>
</evidence>
<protein>
    <recommendedName>
        <fullName evidence="3">PKD/REJ-like domain-containing protein</fullName>
    </recommendedName>
</protein>
<sequence length="1115" mass="121034">MHAIGSIDDNIVCSSDDPEYVCNAERLAVLKGQYRLVDRDTNNMNAPDSYIAGHAITTTSDTRRVVIPVGWPDPKPTFEVNYYSGKRGTWIRHNKAITAEEVMGTEEKLNMKVCWKNAQRSQTFPTEYIAQVGTISLIDSHELADSHVSLTTTVQGQTSPHAPLIISFRTDDAQAGSRYGQVQGMTRVRVTFYQTTVLEPRFIDGSSIDEFAGEDELSEAKQYICGKLFKEMWSSDTEFGFPLPRGCYYHVYGDSREINILLDTRNGLRGGYDYQLVLTGVVQQGAVQGGEYVEILTMDDTDEYPYRAIERGLASLSKDGQIGAFGDSGVMFSSEGLTVSGGSDVGLIEFSEGAVFSVELRGDTTGGGIKASSILRMFMWPLTQWDMGSTCMVSCEAHDVSLAPCGTPQSCKGLATVANFQRNYVEVRLPAFMTTIDETTSHTLHFSGLQFPRGGFFPSRLGAEISKPDGTRPHYIESVGAFMYKPPDEGQMVGRLVSFFGDGNEKPFAGDTNNVLYANIVMAATLYSASQTGDAQMKITLPVGYVCLQPDDVDGESGWKNQVNLGVFGGQTPQGIGAPDNRDAATRGWTVSDNTCTYKLRQNSIIFAGTSLMLRITVSNPPHALQRDNDTNGWQVTLSSKGHSTETVEFPAVSFATAKTSYSKSMAVLGHVTDATLVPTNFALTPDAFEPSEGHLRFFFRAQQSTGVFSRLHLHAPDIFDFTACEAQDLENMYYATGSAGRTRRLPGIISCRHFAEPYSYVEVSLEGEVLAGERYAFSISVVNPESVSPGLLNGTFQLYTLSSEGHHIDGTQETISFVDPHAASLDWGGRAVESFSMYRTRLNSPLVTCAGVNVSSMLPYSLSKEKAMVTISPLCVPEAVSTTLRIIAPHGFIWDFADSNFSGNLPGGVPQRKGNVLLWPTPVMYESRAFAMYSFQATLQVPDASPTGTVNDFIFEFGYDATTVDGRVSAAAVPAPLVRSLANAVLDYESNVAGAQTKLIFQIQTITDILMGGNLTITGPAGFQLFTGCMLEPAPSARGSPYDAEPLADSEVPAAAAQAAGSAASGNSTVQLQEMLERQQPRTATYMTHIREVIASFETVTRKTMAASLADLGQ</sequence>